<evidence type="ECO:0000256" key="2">
    <source>
        <dbReference type="ARBA" id="ARBA00022737"/>
    </source>
</evidence>
<feature type="domain" description="Cytochrome c-type biogenesis protein H TPR" evidence="8">
    <location>
        <begin position="135"/>
        <end position="262"/>
    </location>
</feature>
<reference evidence="9 10" key="1">
    <citation type="submission" date="2023-03" db="EMBL/GenBank/DDBJ databases">
        <title>Draft genome sequence of Thalassotalea eurytherma JCM 18482T.</title>
        <authorList>
            <person name="Sawabe T."/>
        </authorList>
    </citation>
    <scope>NUCLEOTIDE SEQUENCE [LARGE SCALE GENOMIC DNA]</scope>
    <source>
        <strain evidence="9 10">JCM 18482</strain>
    </source>
</reference>
<name>A0ABQ6H177_9GAMM</name>
<dbReference type="Pfam" id="PF23892">
    <property type="entry name" value="Ig_CycH"/>
    <property type="match status" value="1"/>
</dbReference>
<dbReference type="InterPro" id="IPR017560">
    <property type="entry name" value="Cyt_c_biogenesis_CcmI"/>
</dbReference>
<evidence type="ECO:0000256" key="3">
    <source>
        <dbReference type="ARBA" id="ARBA00022748"/>
    </source>
</evidence>
<keyword evidence="3" id="KW-0201">Cytochrome c-type biogenesis</keyword>
<evidence type="ECO:0000259" key="7">
    <source>
        <dbReference type="Pfam" id="PF23892"/>
    </source>
</evidence>
<dbReference type="InterPro" id="IPR056412">
    <property type="entry name" value="Ig_CycH"/>
</dbReference>
<dbReference type="InterPro" id="IPR051263">
    <property type="entry name" value="C-type_cytochrome_biogenesis"/>
</dbReference>
<keyword evidence="6" id="KW-1133">Transmembrane helix</keyword>
<dbReference type="RefSeq" id="WP_284206984.1">
    <property type="nucleotide sequence ID" value="NZ_BSSU01000005.1"/>
</dbReference>
<dbReference type="EMBL" id="BSSU01000005">
    <property type="protein sequence ID" value="GLX81644.1"/>
    <property type="molecule type" value="Genomic_DNA"/>
</dbReference>
<feature type="transmembrane region" description="Helical" evidence="6">
    <location>
        <begin position="97"/>
        <end position="115"/>
    </location>
</feature>
<dbReference type="NCBIfam" id="TIGR03142">
    <property type="entry name" value="cytochro_ccmI"/>
    <property type="match status" value="1"/>
</dbReference>
<comment type="caution">
    <text evidence="9">The sequence shown here is derived from an EMBL/GenBank/DDBJ whole genome shotgun (WGS) entry which is preliminary data.</text>
</comment>
<dbReference type="Gene3D" id="1.25.40.10">
    <property type="entry name" value="Tetratricopeptide repeat domain"/>
    <property type="match status" value="1"/>
</dbReference>
<keyword evidence="6" id="KW-0472">Membrane</keyword>
<dbReference type="InterPro" id="IPR011990">
    <property type="entry name" value="TPR-like_helical_dom_sf"/>
</dbReference>
<keyword evidence="2" id="KW-0677">Repeat</keyword>
<sequence>MTTVIALVVLLLLILIIVWAHFFRQQQVTSFDQNVRDNTNVNLYHEHKAEIEADFEQGKIDQENYQYLTQELDKSLLQDVQENQQHQEVFEQKQLSIIWPVSISLFILVFSFALYNKIGAFEQLSQPQQVNVQEQMEQDERARQQETLARVAQLRQQISEEPNNADAWYSLGQALVGLGDFNGAIAAFAKVEEVDGPHADIYGAMAQATYYRDNQEITAESQVLIDKALALDPLDPSTNILLGMHSFMHQEYAQAIKYWQPIIDSGRSNVNSQALQEAVNEAKNRLALTGQQSQAIEQATPDNGVQLSLNVTIGDNVMSELIQQEDKAVFIYAIASSGPKMPIAAVKVFASDLPATIVLNDSQAMMEQMKLSMFEKVHVFAVISQDGTPGVKPGDYQAVIRDIVVADNKLLDVVIDEKVTDSVK</sequence>
<dbReference type="Proteomes" id="UP001157133">
    <property type="component" value="Unassembled WGS sequence"/>
</dbReference>
<evidence type="ECO:0000313" key="10">
    <source>
        <dbReference type="Proteomes" id="UP001157133"/>
    </source>
</evidence>
<gene>
    <name evidence="9" type="ORF">theurythT_10960</name>
</gene>
<evidence type="ECO:0000256" key="6">
    <source>
        <dbReference type="SAM" id="Phobius"/>
    </source>
</evidence>
<dbReference type="InterPro" id="IPR056413">
    <property type="entry name" value="TPR_CcmH_CycH"/>
</dbReference>
<evidence type="ECO:0000313" key="9">
    <source>
        <dbReference type="EMBL" id="GLX81644.1"/>
    </source>
</evidence>
<feature type="domain" description="Cytochrome c-type biogenesis protein H Ig-like" evidence="7">
    <location>
        <begin position="308"/>
        <end position="416"/>
    </location>
</feature>
<dbReference type="InterPro" id="IPR019734">
    <property type="entry name" value="TPR_rpt"/>
</dbReference>
<comment type="subcellular location">
    <subcellularLocation>
        <location evidence="1">Cell envelope</location>
    </subcellularLocation>
</comment>
<proteinExistence type="predicted"/>
<evidence type="ECO:0000256" key="4">
    <source>
        <dbReference type="ARBA" id="ARBA00022803"/>
    </source>
</evidence>
<dbReference type="SUPFAM" id="SSF48452">
    <property type="entry name" value="TPR-like"/>
    <property type="match status" value="1"/>
</dbReference>
<keyword evidence="10" id="KW-1185">Reference proteome</keyword>
<dbReference type="PANTHER" id="PTHR47870">
    <property type="entry name" value="CYTOCHROME C-TYPE BIOGENESIS PROTEIN CCMH"/>
    <property type="match status" value="1"/>
</dbReference>
<dbReference type="PROSITE" id="PS50005">
    <property type="entry name" value="TPR"/>
    <property type="match status" value="1"/>
</dbReference>
<protein>
    <submittedName>
        <fullName evidence="9">Cytochrome C biogenesis protein CcmI</fullName>
    </submittedName>
</protein>
<dbReference type="Pfam" id="PF23914">
    <property type="entry name" value="TPR_CcmH_CycH"/>
    <property type="match status" value="1"/>
</dbReference>
<dbReference type="SMART" id="SM00028">
    <property type="entry name" value="TPR"/>
    <property type="match status" value="1"/>
</dbReference>
<dbReference type="PANTHER" id="PTHR47870:SF4">
    <property type="entry name" value="CYTOCHROME C-TYPE BIOGENESIS PROTEIN CYCH"/>
    <property type="match status" value="1"/>
</dbReference>
<keyword evidence="4 5" id="KW-0802">TPR repeat</keyword>
<evidence type="ECO:0000256" key="5">
    <source>
        <dbReference type="PROSITE-ProRule" id="PRU00339"/>
    </source>
</evidence>
<evidence type="ECO:0000256" key="1">
    <source>
        <dbReference type="ARBA" id="ARBA00004196"/>
    </source>
</evidence>
<keyword evidence="6" id="KW-0812">Transmembrane</keyword>
<feature type="repeat" description="TPR" evidence="5">
    <location>
        <begin position="165"/>
        <end position="198"/>
    </location>
</feature>
<evidence type="ECO:0000259" key="8">
    <source>
        <dbReference type="Pfam" id="PF23914"/>
    </source>
</evidence>
<accession>A0ABQ6H177</accession>
<organism evidence="9 10">
    <name type="scientific">Thalassotalea eurytherma</name>
    <dbReference type="NCBI Taxonomy" id="1144278"/>
    <lineage>
        <taxon>Bacteria</taxon>
        <taxon>Pseudomonadati</taxon>
        <taxon>Pseudomonadota</taxon>
        <taxon>Gammaproteobacteria</taxon>
        <taxon>Alteromonadales</taxon>
        <taxon>Colwelliaceae</taxon>
        <taxon>Thalassotalea</taxon>
    </lineage>
</organism>